<dbReference type="Gene3D" id="3.30.9.10">
    <property type="entry name" value="D-Amino Acid Oxidase, subunit A, domain 2"/>
    <property type="match status" value="1"/>
</dbReference>
<evidence type="ECO:0000256" key="3">
    <source>
        <dbReference type="ARBA" id="ARBA00022630"/>
    </source>
</evidence>
<evidence type="ECO:0000313" key="8">
    <source>
        <dbReference type="Proteomes" id="UP000053342"/>
    </source>
</evidence>
<keyword evidence="4" id="KW-0274">FAD</keyword>
<evidence type="ECO:0000256" key="5">
    <source>
        <dbReference type="ARBA" id="ARBA00023002"/>
    </source>
</evidence>
<dbReference type="PANTHER" id="PTHR11530">
    <property type="entry name" value="D-AMINO ACID OXIDASE"/>
    <property type="match status" value="1"/>
</dbReference>
<dbReference type="SUPFAM" id="SSF51971">
    <property type="entry name" value="Nucleotide-binding domain"/>
    <property type="match status" value="1"/>
</dbReference>
<dbReference type="PROSITE" id="PS00677">
    <property type="entry name" value="DAO"/>
    <property type="match status" value="1"/>
</dbReference>
<dbReference type="InterPro" id="IPR006181">
    <property type="entry name" value="D-amino_acid_oxidase_CS"/>
</dbReference>
<dbReference type="EMBL" id="KN847333">
    <property type="protein sequence ID" value="KIW46268.1"/>
    <property type="molecule type" value="Genomic_DNA"/>
</dbReference>
<evidence type="ECO:0000256" key="2">
    <source>
        <dbReference type="ARBA" id="ARBA00006730"/>
    </source>
</evidence>
<dbReference type="VEuPathDB" id="FungiDB:PV06_01949"/>
<keyword evidence="5" id="KW-0560">Oxidoreductase</keyword>
<proteinExistence type="inferred from homology"/>
<evidence type="ECO:0000259" key="6">
    <source>
        <dbReference type="Pfam" id="PF01266"/>
    </source>
</evidence>
<comment type="cofactor">
    <cofactor evidence="1">
        <name>FAD</name>
        <dbReference type="ChEBI" id="CHEBI:57692"/>
    </cofactor>
</comment>
<dbReference type="GeneID" id="27354023"/>
<feature type="domain" description="FAD dependent oxidoreductase" evidence="6">
    <location>
        <begin position="6"/>
        <end position="339"/>
    </location>
</feature>
<dbReference type="GO" id="GO:0019478">
    <property type="term" value="P:D-amino acid catabolic process"/>
    <property type="evidence" value="ECO:0007669"/>
    <property type="project" value="TreeGrafter"/>
</dbReference>
<gene>
    <name evidence="7" type="ORF">PV06_01949</name>
</gene>
<dbReference type="Pfam" id="PF01266">
    <property type="entry name" value="DAO"/>
    <property type="match status" value="1"/>
</dbReference>
<accession>A0A0D2DT53</accession>
<keyword evidence="3" id="KW-0285">Flavoprotein</keyword>
<dbReference type="InterPro" id="IPR023209">
    <property type="entry name" value="DAO"/>
</dbReference>
<dbReference type="SUPFAM" id="SSF54373">
    <property type="entry name" value="FAD-linked reductases, C-terminal domain"/>
    <property type="match status" value="1"/>
</dbReference>
<dbReference type="STRING" id="215243.A0A0D2DT53"/>
<dbReference type="PIRSF" id="PIRSF000189">
    <property type="entry name" value="D-aa_oxidase"/>
    <property type="match status" value="1"/>
</dbReference>
<keyword evidence="8" id="KW-1185">Reference proteome</keyword>
<comment type="similarity">
    <text evidence="2">Belongs to the DAMOX/DASOX family.</text>
</comment>
<sequence length="352" mass="38225">MAENCKIVVVGAGILGLTAALTLQEHIKQPVLIIASEFPGDESINYASPWAGAHYRPIPALTPADVRAQKLMTVTNAVLRTQASTHPEAGIRFMEGREYFEDPPGSYVGLQGGYGDTDGFRVLHKSELPSGVQWGCTYQAWSLNSPVYCAFLMRRFIHRGGKTLRMRLVSLQEVPHIAPKSEVVVNCSGVGFGDPECFPTKGQTCLVKNACHRTITQQNKDGSWTFIIPRPLEGGTVIGGTKNPGDWSSGANEDVRRTLLERAAVMYPSIVVDGGFEVIRDIVGRRPTRRGGLRLCTEMMEVKTEEGKGKRTLQLVHAYGAGGSGYELSWGVAKEVANLVAKGQQSPLKASL</sequence>
<dbReference type="HOGENOM" id="CLU_034311_2_0_1"/>
<dbReference type="PANTHER" id="PTHR11530:SF26">
    <property type="entry name" value="FAD DEPENDENT OXIDOREDUCTASE SUPERFAMILY (AFU_ORTHOLOGUE AFUA_5G13940)"/>
    <property type="match status" value="1"/>
</dbReference>
<dbReference type="GO" id="GO:0003884">
    <property type="term" value="F:D-amino-acid oxidase activity"/>
    <property type="evidence" value="ECO:0007669"/>
    <property type="project" value="InterPro"/>
</dbReference>
<name>A0A0D2DT53_9EURO</name>
<dbReference type="Proteomes" id="UP000053342">
    <property type="component" value="Unassembled WGS sequence"/>
</dbReference>
<protein>
    <recommendedName>
        <fullName evidence="6">FAD dependent oxidoreductase domain-containing protein</fullName>
    </recommendedName>
</protein>
<dbReference type="AlphaFoldDB" id="A0A0D2DT53"/>
<evidence type="ECO:0000313" key="7">
    <source>
        <dbReference type="EMBL" id="KIW46268.1"/>
    </source>
</evidence>
<dbReference type="Gene3D" id="3.40.50.720">
    <property type="entry name" value="NAD(P)-binding Rossmann-like Domain"/>
    <property type="match status" value="1"/>
</dbReference>
<evidence type="ECO:0000256" key="1">
    <source>
        <dbReference type="ARBA" id="ARBA00001974"/>
    </source>
</evidence>
<reference evidence="7 8" key="1">
    <citation type="submission" date="2015-01" db="EMBL/GenBank/DDBJ databases">
        <title>The Genome Sequence of Exophiala oligosperma CBS72588.</title>
        <authorList>
            <consortium name="The Broad Institute Genomics Platform"/>
            <person name="Cuomo C."/>
            <person name="de Hoog S."/>
            <person name="Gorbushina A."/>
            <person name="Stielow B."/>
            <person name="Teixiera M."/>
            <person name="Abouelleil A."/>
            <person name="Chapman S.B."/>
            <person name="Priest M."/>
            <person name="Young S.K."/>
            <person name="Wortman J."/>
            <person name="Nusbaum C."/>
            <person name="Birren B."/>
        </authorList>
    </citation>
    <scope>NUCLEOTIDE SEQUENCE [LARGE SCALE GENOMIC DNA]</scope>
    <source>
        <strain evidence="7 8">CBS 72588</strain>
    </source>
</reference>
<dbReference type="RefSeq" id="XP_016266484.1">
    <property type="nucleotide sequence ID" value="XM_016402587.1"/>
</dbReference>
<dbReference type="InterPro" id="IPR006076">
    <property type="entry name" value="FAD-dep_OxRdtase"/>
</dbReference>
<organism evidence="7 8">
    <name type="scientific">Exophiala oligosperma</name>
    <dbReference type="NCBI Taxonomy" id="215243"/>
    <lineage>
        <taxon>Eukaryota</taxon>
        <taxon>Fungi</taxon>
        <taxon>Dikarya</taxon>
        <taxon>Ascomycota</taxon>
        <taxon>Pezizomycotina</taxon>
        <taxon>Eurotiomycetes</taxon>
        <taxon>Chaetothyriomycetidae</taxon>
        <taxon>Chaetothyriales</taxon>
        <taxon>Herpotrichiellaceae</taxon>
        <taxon>Exophiala</taxon>
    </lineage>
</organism>
<dbReference type="GO" id="GO:0005737">
    <property type="term" value="C:cytoplasm"/>
    <property type="evidence" value="ECO:0007669"/>
    <property type="project" value="TreeGrafter"/>
</dbReference>
<dbReference type="OrthoDB" id="2015447at2759"/>
<evidence type="ECO:0000256" key="4">
    <source>
        <dbReference type="ARBA" id="ARBA00022827"/>
    </source>
</evidence>
<dbReference type="GO" id="GO:0071949">
    <property type="term" value="F:FAD binding"/>
    <property type="evidence" value="ECO:0007669"/>
    <property type="project" value="InterPro"/>
</dbReference>